<organism evidence="1">
    <name type="scientific">Anguilla anguilla</name>
    <name type="common">European freshwater eel</name>
    <name type="synonym">Muraena anguilla</name>
    <dbReference type="NCBI Taxonomy" id="7936"/>
    <lineage>
        <taxon>Eukaryota</taxon>
        <taxon>Metazoa</taxon>
        <taxon>Chordata</taxon>
        <taxon>Craniata</taxon>
        <taxon>Vertebrata</taxon>
        <taxon>Euteleostomi</taxon>
        <taxon>Actinopterygii</taxon>
        <taxon>Neopterygii</taxon>
        <taxon>Teleostei</taxon>
        <taxon>Anguilliformes</taxon>
        <taxon>Anguillidae</taxon>
        <taxon>Anguilla</taxon>
    </lineage>
</organism>
<protein>
    <submittedName>
        <fullName evidence="1">Uncharacterized protein</fullName>
    </submittedName>
</protein>
<evidence type="ECO:0000313" key="1">
    <source>
        <dbReference type="EMBL" id="JAI04616.1"/>
    </source>
</evidence>
<name>A0A0E9XRX9_ANGAN</name>
<proteinExistence type="predicted"/>
<dbReference type="AlphaFoldDB" id="A0A0E9XRX9"/>
<reference evidence="1" key="2">
    <citation type="journal article" date="2015" name="Fish Shellfish Immunol.">
        <title>Early steps in the European eel (Anguilla anguilla)-Vibrio vulnificus interaction in the gills: Role of the RtxA13 toxin.</title>
        <authorList>
            <person name="Callol A."/>
            <person name="Pajuelo D."/>
            <person name="Ebbesson L."/>
            <person name="Teles M."/>
            <person name="MacKenzie S."/>
            <person name="Amaro C."/>
        </authorList>
    </citation>
    <scope>NUCLEOTIDE SEQUENCE</scope>
</reference>
<dbReference type="EMBL" id="GBXM01003962">
    <property type="protein sequence ID" value="JAI04616.1"/>
    <property type="molecule type" value="Transcribed_RNA"/>
</dbReference>
<accession>A0A0E9XRX9</accession>
<reference evidence="1" key="1">
    <citation type="submission" date="2014-11" db="EMBL/GenBank/DDBJ databases">
        <authorList>
            <person name="Amaro Gonzalez C."/>
        </authorList>
    </citation>
    <scope>NUCLEOTIDE SEQUENCE</scope>
</reference>
<sequence length="37" mass="4544">MNMRQEFRISAFISWYLHLDVLNYLEHSTFGIRPPNF</sequence>